<feature type="compositionally biased region" description="Polar residues" evidence="1">
    <location>
        <begin position="1"/>
        <end position="18"/>
    </location>
</feature>
<dbReference type="EMBL" id="BARS01011930">
    <property type="protein sequence ID" value="GAF95296.1"/>
    <property type="molecule type" value="Genomic_DNA"/>
</dbReference>
<feature type="compositionally biased region" description="Basic and acidic residues" evidence="1">
    <location>
        <begin position="170"/>
        <end position="193"/>
    </location>
</feature>
<sequence length="245" mass="27496">FLPSNLSASVSANQQGSKQKLRTGKLKRNYTMKASKNFSMTYSPIRTVSMSLNRSSQHDLHDIKDPMKIFSALFSDTTMLANSQNFNATYKPTRLQWLSPSITYKADYALARSPQLKASGNSVRSGRSIRTTFSFSPQKLVNTVYTPPFREAGKRPQERMSPGRRPPGVQKEEKEHEEEKPGEETEQTEEKKAGRPLNPLYYVEKFSSKFSPVSIIFDKSTTLNTPGLDGTPTLKYQLGVTTDPG</sequence>
<accession>X0U7H8</accession>
<dbReference type="AlphaFoldDB" id="X0U7H8"/>
<feature type="region of interest" description="Disordered" evidence="1">
    <location>
        <begin position="1"/>
        <end position="21"/>
    </location>
</feature>
<feature type="region of interest" description="Disordered" evidence="1">
    <location>
        <begin position="144"/>
        <end position="198"/>
    </location>
</feature>
<organism evidence="2">
    <name type="scientific">marine sediment metagenome</name>
    <dbReference type="NCBI Taxonomy" id="412755"/>
    <lineage>
        <taxon>unclassified sequences</taxon>
        <taxon>metagenomes</taxon>
        <taxon>ecological metagenomes</taxon>
    </lineage>
</organism>
<protein>
    <submittedName>
        <fullName evidence="2">Uncharacterized protein</fullName>
    </submittedName>
</protein>
<evidence type="ECO:0000256" key="1">
    <source>
        <dbReference type="SAM" id="MobiDB-lite"/>
    </source>
</evidence>
<comment type="caution">
    <text evidence="2">The sequence shown here is derived from an EMBL/GenBank/DDBJ whole genome shotgun (WGS) entry which is preliminary data.</text>
</comment>
<name>X0U7H8_9ZZZZ</name>
<feature type="non-terminal residue" evidence="2">
    <location>
        <position position="1"/>
    </location>
</feature>
<gene>
    <name evidence="2" type="ORF">S01H1_21499</name>
</gene>
<proteinExistence type="predicted"/>
<evidence type="ECO:0000313" key="2">
    <source>
        <dbReference type="EMBL" id="GAF95296.1"/>
    </source>
</evidence>
<feature type="non-terminal residue" evidence="2">
    <location>
        <position position="245"/>
    </location>
</feature>
<reference evidence="2" key="1">
    <citation type="journal article" date="2014" name="Front. Microbiol.">
        <title>High frequency of phylogenetically diverse reductive dehalogenase-homologous genes in deep subseafloor sedimentary metagenomes.</title>
        <authorList>
            <person name="Kawai M."/>
            <person name="Futagami T."/>
            <person name="Toyoda A."/>
            <person name="Takaki Y."/>
            <person name="Nishi S."/>
            <person name="Hori S."/>
            <person name="Arai W."/>
            <person name="Tsubouchi T."/>
            <person name="Morono Y."/>
            <person name="Uchiyama I."/>
            <person name="Ito T."/>
            <person name="Fujiyama A."/>
            <person name="Inagaki F."/>
            <person name="Takami H."/>
        </authorList>
    </citation>
    <scope>NUCLEOTIDE SEQUENCE</scope>
    <source>
        <strain evidence="2">Expedition CK06-06</strain>
    </source>
</reference>